<evidence type="ECO:0000313" key="1">
    <source>
        <dbReference type="EMBL" id="AWI53989.1"/>
    </source>
</evidence>
<dbReference type="OrthoDB" id="9181414at2"/>
<name>A0A2U8FSI7_9BURK</name>
<proteinExistence type="predicted"/>
<organism evidence="1 2">
    <name type="scientific">Aquabacterium olei</name>
    <dbReference type="NCBI Taxonomy" id="1296669"/>
    <lineage>
        <taxon>Bacteria</taxon>
        <taxon>Pseudomonadati</taxon>
        <taxon>Pseudomonadota</taxon>
        <taxon>Betaproteobacteria</taxon>
        <taxon>Burkholderiales</taxon>
        <taxon>Aquabacterium</taxon>
    </lineage>
</organism>
<evidence type="ECO:0000313" key="2">
    <source>
        <dbReference type="Proteomes" id="UP000244892"/>
    </source>
</evidence>
<gene>
    <name evidence="1" type="ORF">DEH84_11540</name>
</gene>
<dbReference type="KEGG" id="aon:DEH84_11540"/>
<reference evidence="1 2" key="1">
    <citation type="submission" date="2018-05" db="EMBL/GenBank/DDBJ databases">
        <title>complete genome sequence of Aquabacterium olei NBRC 110486.</title>
        <authorList>
            <person name="Tang B."/>
            <person name="Chang J."/>
            <person name="Zhang L."/>
            <person name="Yang H."/>
        </authorList>
    </citation>
    <scope>NUCLEOTIDE SEQUENCE [LARGE SCALE GENOMIC DNA]</scope>
    <source>
        <strain evidence="1 2">NBRC 110486</strain>
    </source>
</reference>
<dbReference type="Proteomes" id="UP000244892">
    <property type="component" value="Chromosome"/>
</dbReference>
<accession>A0A2U8FSI7</accession>
<protein>
    <submittedName>
        <fullName evidence="1">Uncharacterized protein</fullName>
    </submittedName>
</protein>
<dbReference type="RefSeq" id="WP_109036985.1">
    <property type="nucleotide sequence ID" value="NZ_CP029210.1"/>
</dbReference>
<dbReference type="EMBL" id="CP029210">
    <property type="protein sequence ID" value="AWI53989.1"/>
    <property type="molecule type" value="Genomic_DNA"/>
</dbReference>
<keyword evidence="2" id="KW-1185">Reference proteome</keyword>
<dbReference type="AlphaFoldDB" id="A0A2U8FSI7"/>
<sequence>MSQDSTRIALAARIHVALRRKTGRVTDTEWLAQDPTYATEIIRMCRAEGDAELVGLADKLDAAMQTLRPRVVRPVAPPPVAVVPAWADSSMQLEAERERERKIEQRYVGRLR</sequence>